<dbReference type="InterPro" id="IPR036010">
    <property type="entry name" value="2Fe-2S_ferredoxin-like_sf"/>
</dbReference>
<dbReference type="Pfam" id="PF13510">
    <property type="entry name" value="Fer2_4"/>
    <property type="match status" value="1"/>
</dbReference>
<dbReference type="AlphaFoldDB" id="F0SU54"/>
<evidence type="ECO:0000313" key="3">
    <source>
        <dbReference type="Proteomes" id="UP000007488"/>
    </source>
</evidence>
<dbReference type="SUPFAM" id="SSF54292">
    <property type="entry name" value="2Fe-2S ferredoxin-like"/>
    <property type="match status" value="1"/>
</dbReference>
<evidence type="ECO:0000313" key="2">
    <source>
        <dbReference type="EMBL" id="ADY55437.1"/>
    </source>
</evidence>
<keyword evidence="3" id="KW-1185">Reference proteome</keyword>
<dbReference type="EMBL" id="CP002547">
    <property type="protein sequence ID" value="ADY55437.1"/>
    <property type="molecule type" value="Genomic_DNA"/>
</dbReference>
<gene>
    <name evidence="2" type="ordered locus">Sgly_1112</name>
</gene>
<evidence type="ECO:0000256" key="1">
    <source>
        <dbReference type="ARBA" id="ARBA00023002"/>
    </source>
</evidence>
<protein>
    <submittedName>
        <fullName evidence="2">Uncharacterized protein</fullName>
    </submittedName>
</protein>
<dbReference type="Proteomes" id="UP000007488">
    <property type="component" value="Chromosome"/>
</dbReference>
<dbReference type="GO" id="GO:0051536">
    <property type="term" value="F:iron-sulfur cluster binding"/>
    <property type="evidence" value="ECO:0007669"/>
    <property type="project" value="InterPro"/>
</dbReference>
<dbReference type="KEGG" id="sgy:Sgly_1112"/>
<reference evidence="2 3" key="1">
    <citation type="journal article" date="2011" name="Stand. Genomic Sci.">
        <title>Complete genome sequence of Syntrophobotulus glycolicus type strain (FlGlyR).</title>
        <authorList>
            <person name="Han C."/>
            <person name="Mwirichia R."/>
            <person name="Chertkov O."/>
            <person name="Held B."/>
            <person name="Lapidus A."/>
            <person name="Nolan M."/>
            <person name="Lucas S."/>
            <person name="Hammon N."/>
            <person name="Deshpande S."/>
            <person name="Cheng J.F."/>
            <person name="Tapia R."/>
            <person name="Goodwin L."/>
            <person name="Pitluck S."/>
            <person name="Huntemann M."/>
            <person name="Liolios K."/>
            <person name="Ivanova N."/>
            <person name="Pagani I."/>
            <person name="Mavromatis K."/>
            <person name="Ovchinikova G."/>
            <person name="Pati A."/>
            <person name="Chen A."/>
            <person name="Palaniappan K."/>
            <person name="Land M."/>
            <person name="Hauser L."/>
            <person name="Brambilla E.M."/>
            <person name="Rohde M."/>
            <person name="Spring S."/>
            <person name="Sikorski J."/>
            <person name="Goker M."/>
            <person name="Woyke T."/>
            <person name="Bristow J."/>
            <person name="Eisen J.A."/>
            <person name="Markowitz V."/>
            <person name="Hugenholtz P."/>
            <person name="Kyrpides N.C."/>
            <person name="Klenk H.P."/>
            <person name="Detter J.C."/>
        </authorList>
    </citation>
    <scope>NUCLEOTIDE SEQUENCE [LARGE SCALE GENOMIC DNA]</scope>
    <source>
        <strain evidence="3">DSM 8271 / FlGlyR</strain>
    </source>
</reference>
<dbReference type="GO" id="GO:0016491">
    <property type="term" value="F:oxidoreductase activity"/>
    <property type="evidence" value="ECO:0007669"/>
    <property type="project" value="UniProtKB-KW"/>
</dbReference>
<keyword evidence="1" id="KW-0560">Oxidoreductase</keyword>
<dbReference type="STRING" id="645991.Sgly_1112"/>
<organism evidence="2 3">
    <name type="scientific">Syntrophobotulus glycolicus (strain DSM 8271 / FlGlyR)</name>
    <dbReference type="NCBI Taxonomy" id="645991"/>
    <lineage>
        <taxon>Bacteria</taxon>
        <taxon>Bacillati</taxon>
        <taxon>Bacillota</taxon>
        <taxon>Clostridia</taxon>
        <taxon>Eubacteriales</taxon>
        <taxon>Desulfitobacteriaceae</taxon>
        <taxon>Syntrophobotulus</taxon>
    </lineage>
</organism>
<dbReference type="Gene3D" id="3.10.20.440">
    <property type="entry name" value="2Fe-2S iron-sulphur cluster binding domain, sarcosine oxidase, alpha subunit, N-terminal domain"/>
    <property type="match status" value="1"/>
</dbReference>
<proteinExistence type="predicted"/>
<name>F0SU54_SYNGF</name>
<dbReference type="eggNOG" id="COG3383">
    <property type="taxonomic scope" value="Bacteria"/>
</dbReference>
<reference evidence="3" key="2">
    <citation type="submission" date="2011-02" db="EMBL/GenBank/DDBJ databases">
        <title>The complete genome of Syntrophobotulus glycolicus DSM 8271.</title>
        <authorList>
            <person name="Lucas S."/>
            <person name="Copeland A."/>
            <person name="Lapidus A."/>
            <person name="Bruce D."/>
            <person name="Goodwin L."/>
            <person name="Pitluck S."/>
            <person name="Kyrpides N."/>
            <person name="Mavromatis K."/>
            <person name="Pagani I."/>
            <person name="Ivanova N."/>
            <person name="Mikhailova N."/>
            <person name="Chertkov O."/>
            <person name="Held B."/>
            <person name="Detter J.C."/>
            <person name="Tapia R."/>
            <person name="Han C."/>
            <person name="Land M."/>
            <person name="Hauser L."/>
            <person name="Markowitz V."/>
            <person name="Cheng J.-F."/>
            <person name="Hugenholtz P."/>
            <person name="Woyke T."/>
            <person name="Wu D."/>
            <person name="Spring S."/>
            <person name="Schroeder M."/>
            <person name="Brambilla E."/>
            <person name="Klenk H.-P."/>
            <person name="Eisen J.A."/>
        </authorList>
    </citation>
    <scope>NUCLEOTIDE SEQUENCE [LARGE SCALE GENOMIC DNA]</scope>
    <source>
        <strain evidence="3">DSM 8271 / FlGlyR</strain>
    </source>
</reference>
<dbReference type="HOGENOM" id="CLU_153062_2_0_9"/>
<dbReference type="RefSeq" id="WP_013624307.1">
    <property type="nucleotide sequence ID" value="NC_015172.1"/>
</dbReference>
<dbReference type="OrthoDB" id="573392at2"/>
<accession>F0SU54</accession>
<sequence>MRIINHPILGQLSLKQTVTIWADGEKLTALQGETIASALLANGRHILRHTARYGQPRGIFCAIGRCTDCVMTVNGSPNVRTCVTEVQEGMVITSNFAGQRGDTADE</sequence>
<dbReference type="InterPro" id="IPR042204">
    <property type="entry name" value="2Fe-2S-bd_N"/>
</dbReference>